<proteinExistence type="predicted"/>
<dbReference type="InterPro" id="IPR046568">
    <property type="entry name" value="DUF6722"/>
</dbReference>
<keyword evidence="1" id="KW-1133">Transmembrane helix</keyword>
<reference evidence="2 3" key="1">
    <citation type="submission" date="2020-08" db="EMBL/GenBank/DDBJ databases">
        <title>Genomic Encyclopedia of Type Strains, Phase IV (KMG-IV): sequencing the most valuable type-strain genomes for metagenomic binning, comparative biology and taxonomic classification.</title>
        <authorList>
            <person name="Goeker M."/>
        </authorList>
    </citation>
    <scope>NUCLEOTIDE SEQUENCE [LARGE SCALE GENOMIC DNA]</scope>
    <source>
        <strain evidence="2 3">DSM 102983</strain>
    </source>
</reference>
<dbReference type="EMBL" id="JACHOC010000007">
    <property type="protein sequence ID" value="MBB4623484.1"/>
    <property type="molecule type" value="Genomic_DNA"/>
</dbReference>
<comment type="caution">
    <text evidence="2">The sequence shown here is derived from an EMBL/GenBank/DDBJ whole genome shotgun (WGS) entry which is preliminary data.</text>
</comment>
<sequence length="72" mass="8315">MGKFIVQQEKQKVRKETMGKYFYDLSRLTFAAMVLGGIISFFQGIEIKWCYVVFLGLIVVFAFARIGNNILK</sequence>
<dbReference type="Pfam" id="PF20482">
    <property type="entry name" value="DUF6722"/>
    <property type="match status" value="1"/>
</dbReference>
<accession>A0ABR6KPP9</accession>
<protein>
    <submittedName>
        <fullName evidence="2">Nicotinamide riboside transporter PnuC</fullName>
    </submittedName>
</protein>
<keyword evidence="1" id="KW-0812">Transmembrane</keyword>
<organism evidence="2 3">
    <name type="scientific">Parabacteroides faecis</name>
    <dbReference type="NCBI Taxonomy" id="1217282"/>
    <lineage>
        <taxon>Bacteria</taxon>
        <taxon>Pseudomonadati</taxon>
        <taxon>Bacteroidota</taxon>
        <taxon>Bacteroidia</taxon>
        <taxon>Bacteroidales</taxon>
        <taxon>Tannerellaceae</taxon>
        <taxon>Parabacteroides</taxon>
    </lineage>
</organism>
<name>A0ABR6KPP9_9BACT</name>
<dbReference type="Proteomes" id="UP000533637">
    <property type="component" value="Unassembled WGS sequence"/>
</dbReference>
<evidence type="ECO:0000256" key="1">
    <source>
        <dbReference type="SAM" id="Phobius"/>
    </source>
</evidence>
<keyword evidence="1" id="KW-0472">Membrane</keyword>
<feature type="transmembrane region" description="Helical" evidence="1">
    <location>
        <begin position="21"/>
        <end position="45"/>
    </location>
</feature>
<feature type="transmembrane region" description="Helical" evidence="1">
    <location>
        <begin position="51"/>
        <end position="71"/>
    </location>
</feature>
<evidence type="ECO:0000313" key="3">
    <source>
        <dbReference type="Proteomes" id="UP000533637"/>
    </source>
</evidence>
<dbReference type="RefSeq" id="WP_122357271.1">
    <property type="nucleotide sequence ID" value="NZ_BMPB01000008.1"/>
</dbReference>
<keyword evidence="3" id="KW-1185">Reference proteome</keyword>
<evidence type="ECO:0000313" key="2">
    <source>
        <dbReference type="EMBL" id="MBB4623484.1"/>
    </source>
</evidence>
<gene>
    <name evidence="2" type="ORF">GGQ57_003400</name>
</gene>